<evidence type="ECO:0000256" key="4">
    <source>
        <dbReference type="ARBA" id="ARBA00023239"/>
    </source>
</evidence>
<dbReference type="InterPro" id="IPR001926">
    <property type="entry name" value="TrpB-like_PALP"/>
</dbReference>
<dbReference type="GO" id="GO:0009097">
    <property type="term" value="P:isoleucine biosynthetic process"/>
    <property type="evidence" value="ECO:0007669"/>
    <property type="project" value="TreeGrafter"/>
</dbReference>
<dbReference type="GO" id="GO:0004794">
    <property type="term" value="F:threonine deaminase activity"/>
    <property type="evidence" value="ECO:0007669"/>
    <property type="project" value="TreeGrafter"/>
</dbReference>
<feature type="domain" description="Tryptophan synthase beta chain-like PALP" evidence="8">
    <location>
        <begin position="15"/>
        <end position="151"/>
    </location>
</feature>
<gene>
    <name evidence="9" type="ORF">N309_13446</name>
</gene>
<accession>A0A099Z681</accession>
<dbReference type="EC" id="4.3.1.17" evidence="2"/>
<proteinExistence type="predicted"/>
<dbReference type="GO" id="GO:0006565">
    <property type="term" value="P:L-serine catabolic process"/>
    <property type="evidence" value="ECO:0007669"/>
    <property type="project" value="TreeGrafter"/>
</dbReference>
<dbReference type="GO" id="GO:0006567">
    <property type="term" value="P:L-threonine catabolic process"/>
    <property type="evidence" value="ECO:0007669"/>
    <property type="project" value="TreeGrafter"/>
</dbReference>
<organism evidence="9 10">
    <name type="scientific">Tinamus guttatus</name>
    <name type="common">White-throated tinamou</name>
    <dbReference type="NCBI Taxonomy" id="94827"/>
    <lineage>
        <taxon>Eukaryota</taxon>
        <taxon>Metazoa</taxon>
        <taxon>Chordata</taxon>
        <taxon>Craniata</taxon>
        <taxon>Vertebrata</taxon>
        <taxon>Euteleostomi</taxon>
        <taxon>Archelosauria</taxon>
        <taxon>Archosauria</taxon>
        <taxon>Dinosauria</taxon>
        <taxon>Saurischia</taxon>
        <taxon>Theropoda</taxon>
        <taxon>Coelurosauria</taxon>
        <taxon>Aves</taxon>
        <taxon>Palaeognathae</taxon>
        <taxon>Tinamiformes</taxon>
        <taxon>Tinamidae</taxon>
        <taxon>Tinamus</taxon>
    </lineage>
</organism>
<comment type="catalytic activity">
    <reaction evidence="7">
        <text>L-serine = pyruvate + NH4(+)</text>
        <dbReference type="Rhea" id="RHEA:19169"/>
        <dbReference type="ChEBI" id="CHEBI:15361"/>
        <dbReference type="ChEBI" id="CHEBI:28938"/>
        <dbReference type="ChEBI" id="CHEBI:33384"/>
        <dbReference type="EC" id="4.3.1.17"/>
    </reaction>
</comment>
<evidence type="ECO:0000259" key="8">
    <source>
        <dbReference type="Pfam" id="PF00291"/>
    </source>
</evidence>
<sequence>MAAQPSGDGGRFHIVSPMLESVALSKAAGTKVYMKLENVQPTGSFKIRGIGYIPLRHGVPGGWSPSVALSCAGGNAGLATAYAARKLGLPATVVVPSSAGPMTVRKLHELGAHVEVSGKVWDDAHERAEELAKTEGFVSIHPFDHPLICLHAALEAGRLVSLPDITRAVPAGIAHFGGPGGCVGTPTMPHLAAGMGKGLCPCPPSPRSLRSVAKCLGAKTVSARALQCAQELRVISQVVENAEAVQAIEQFLGE</sequence>
<dbReference type="GO" id="GO:0003941">
    <property type="term" value="F:L-serine ammonia-lyase activity"/>
    <property type="evidence" value="ECO:0007669"/>
    <property type="project" value="UniProtKB-EC"/>
</dbReference>
<evidence type="ECO:0000256" key="7">
    <source>
        <dbReference type="ARBA" id="ARBA00049406"/>
    </source>
</evidence>
<reference evidence="9 10" key="1">
    <citation type="submission" date="2014-06" db="EMBL/GenBank/DDBJ databases">
        <title>Genome evolution of avian class.</title>
        <authorList>
            <person name="Zhang G."/>
            <person name="Li C."/>
        </authorList>
    </citation>
    <scope>NUCLEOTIDE SEQUENCE [LARGE SCALE GENOMIC DNA]</scope>
    <source>
        <strain evidence="9">BGI_N309</strain>
    </source>
</reference>
<dbReference type="STRING" id="94827.A0A099Z681"/>
<dbReference type="Proteomes" id="UP000053641">
    <property type="component" value="Unassembled WGS sequence"/>
</dbReference>
<dbReference type="GO" id="GO:0030170">
    <property type="term" value="F:pyridoxal phosphate binding"/>
    <property type="evidence" value="ECO:0007669"/>
    <property type="project" value="InterPro"/>
</dbReference>
<dbReference type="PANTHER" id="PTHR48078">
    <property type="entry name" value="THREONINE DEHYDRATASE, MITOCHONDRIAL-RELATED"/>
    <property type="match status" value="1"/>
</dbReference>
<dbReference type="PROSITE" id="PS00165">
    <property type="entry name" value="DEHYDRATASE_SER_THR"/>
    <property type="match status" value="1"/>
</dbReference>
<feature type="non-terminal residue" evidence="9">
    <location>
        <position position="254"/>
    </location>
</feature>
<evidence type="ECO:0000313" key="10">
    <source>
        <dbReference type="Proteomes" id="UP000053641"/>
    </source>
</evidence>
<dbReference type="Pfam" id="PF00291">
    <property type="entry name" value="PALP"/>
    <property type="match status" value="1"/>
</dbReference>
<protein>
    <recommendedName>
        <fullName evidence="2">L-serine ammonia-lyase</fullName>
        <ecNumber evidence="2">4.3.1.17</ecNumber>
    </recommendedName>
    <alternativeName>
        <fullName evidence="5">L-serine deaminase</fullName>
    </alternativeName>
    <alternativeName>
        <fullName evidence="6">L-threonine dehydratase</fullName>
    </alternativeName>
</protein>
<keyword evidence="3" id="KW-0663">Pyridoxal phosphate</keyword>
<evidence type="ECO:0000313" key="9">
    <source>
        <dbReference type="EMBL" id="KGL77251.1"/>
    </source>
</evidence>
<keyword evidence="10" id="KW-1185">Reference proteome</keyword>
<name>A0A099Z681_TINGU</name>
<evidence type="ECO:0000256" key="5">
    <source>
        <dbReference type="ARBA" id="ARBA00041766"/>
    </source>
</evidence>
<dbReference type="Gene3D" id="3.40.50.1100">
    <property type="match status" value="2"/>
</dbReference>
<dbReference type="SUPFAM" id="SSF53686">
    <property type="entry name" value="Tryptophan synthase beta subunit-like PLP-dependent enzymes"/>
    <property type="match status" value="1"/>
</dbReference>
<evidence type="ECO:0000256" key="1">
    <source>
        <dbReference type="ARBA" id="ARBA00001933"/>
    </source>
</evidence>
<dbReference type="AlphaFoldDB" id="A0A099Z681"/>
<dbReference type="InterPro" id="IPR036052">
    <property type="entry name" value="TrpB-like_PALP_sf"/>
</dbReference>
<keyword evidence="4" id="KW-0456">Lyase</keyword>
<dbReference type="InterPro" id="IPR050147">
    <property type="entry name" value="Ser/Thr_Dehydratase"/>
</dbReference>
<evidence type="ECO:0000256" key="6">
    <source>
        <dbReference type="ARBA" id="ARBA00042605"/>
    </source>
</evidence>
<comment type="cofactor">
    <cofactor evidence="1">
        <name>pyridoxal 5'-phosphate</name>
        <dbReference type="ChEBI" id="CHEBI:597326"/>
    </cofactor>
</comment>
<dbReference type="EMBL" id="KL890007">
    <property type="protein sequence ID" value="KGL77251.1"/>
    <property type="molecule type" value="Genomic_DNA"/>
</dbReference>
<dbReference type="PANTHER" id="PTHR48078:SF16">
    <property type="entry name" value="SERINE DEHYDRATASE-LIKE"/>
    <property type="match status" value="1"/>
</dbReference>
<evidence type="ECO:0000256" key="3">
    <source>
        <dbReference type="ARBA" id="ARBA00022898"/>
    </source>
</evidence>
<evidence type="ECO:0000256" key="2">
    <source>
        <dbReference type="ARBA" id="ARBA00012093"/>
    </source>
</evidence>
<dbReference type="InterPro" id="IPR000634">
    <property type="entry name" value="Ser/Thr_deHydtase_PyrdxlP-BS"/>
</dbReference>